<sequence>MRLVLASLEGPHRDPAPPGVLALLSDLVWAHAATANGLEHVRATASDDGVDLYLFLRAVSDAAALDQARALLDGARASLRVHGYSTAALRR</sequence>
<accession>A0ABQ3P198</accession>
<reference evidence="1" key="1">
    <citation type="submission" date="2024-05" db="EMBL/GenBank/DDBJ databases">
        <title>Whole genome shotgun sequence of Streptomyces hydrogenans NBRC 13475.</title>
        <authorList>
            <person name="Komaki H."/>
            <person name="Tamura T."/>
        </authorList>
    </citation>
    <scope>NUCLEOTIDE SEQUENCE</scope>
    <source>
        <strain evidence="1">NBRC 13475</strain>
    </source>
</reference>
<proteinExistence type="predicted"/>
<dbReference type="RefSeq" id="WP_043227752.1">
    <property type="nucleotide sequence ID" value="NZ_BNBS01000063.1"/>
</dbReference>
<gene>
    <name evidence="1" type="ORF">Shyd_01710</name>
</gene>
<dbReference type="Proteomes" id="UP001052739">
    <property type="component" value="Unassembled WGS sequence"/>
</dbReference>
<keyword evidence="2" id="KW-1185">Reference proteome</keyword>
<evidence type="ECO:0000313" key="2">
    <source>
        <dbReference type="Proteomes" id="UP001052739"/>
    </source>
</evidence>
<comment type="caution">
    <text evidence="1">The sequence shown here is derived from an EMBL/GenBank/DDBJ whole genome shotgun (WGS) entry which is preliminary data.</text>
</comment>
<dbReference type="EMBL" id="BNDW01000004">
    <property type="protein sequence ID" value="GHI18800.1"/>
    <property type="molecule type" value="Genomic_DNA"/>
</dbReference>
<evidence type="ECO:0000313" key="1">
    <source>
        <dbReference type="EMBL" id="GHI18800.1"/>
    </source>
</evidence>
<name>A0ABQ3P198_9ACTN</name>
<organism evidence="1 2">
    <name type="scientific">Streptomyces hydrogenans</name>
    <dbReference type="NCBI Taxonomy" id="1873719"/>
    <lineage>
        <taxon>Bacteria</taxon>
        <taxon>Bacillati</taxon>
        <taxon>Actinomycetota</taxon>
        <taxon>Actinomycetes</taxon>
        <taxon>Kitasatosporales</taxon>
        <taxon>Streptomycetaceae</taxon>
        <taxon>Streptomyces</taxon>
    </lineage>
</organism>
<protein>
    <submittedName>
        <fullName evidence="1">Uncharacterized protein</fullName>
    </submittedName>
</protein>